<dbReference type="Gene3D" id="3.40.640.10">
    <property type="entry name" value="Type I PLP-dependent aspartate aminotransferase-like (Major domain)"/>
    <property type="match status" value="1"/>
</dbReference>
<dbReference type="InterPro" id="IPR005814">
    <property type="entry name" value="Aminotrans_3"/>
</dbReference>
<comment type="cofactor">
    <cofactor evidence="1">
        <name>pyridoxal 5'-phosphate</name>
        <dbReference type="ChEBI" id="CHEBI:597326"/>
    </cofactor>
</comment>
<evidence type="ECO:0000256" key="3">
    <source>
        <dbReference type="ARBA" id="ARBA00022898"/>
    </source>
</evidence>
<dbReference type="InterPro" id="IPR049704">
    <property type="entry name" value="Aminotrans_3_PPA_site"/>
</dbReference>
<name>A0ABU8XQG3_9PROT</name>
<dbReference type="Gene3D" id="3.90.1150.10">
    <property type="entry name" value="Aspartate Aminotransferase, domain 1"/>
    <property type="match status" value="1"/>
</dbReference>
<dbReference type="NCBIfam" id="NF004767">
    <property type="entry name" value="PRK06105.1"/>
    <property type="match status" value="1"/>
</dbReference>
<dbReference type="InterPro" id="IPR015422">
    <property type="entry name" value="PyrdxlP-dep_Trfase_small"/>
</dbReference>
<evidence type="ECO:0000256" key="1">
    <source>
        <dbReference type="ARBA" id="ARBA00001933"/>
    </source>
</evidence>
<dbReference type="InterPro" id="IPR015424">
    <property type="entry name" value="PyrdxlP-dep_Trfase"/>
</dbReference>
<evidence type="ECO:0000313" key="5">
    <source>
        <dbReference type="EMBL" id="MEK0082604.1"/>
    </source>
</evidence>
<sequence>MTLAPNSLQARDIAYTVHPYTNLRQHEQQGPLVITGGKGIYVTDDDGKDYIEGLAGLWCTSLGFSEKRLVEAARRQMERMPYTHTFAGRSSEPVIELAEKLIGIAPAPIRKAYFVNSGSEAIDTAIKLIWYYQNARGLPQKKKIIARQRAYHGITLAGGHLTASLAYTSSGFDLPMMDRFRHVTAPSYYRYGLEGESEAQFVDRLADELEQLILAEGPETVAAFFAEPVQGAGGVIVPPKGYFEKVQAILKKYDVLFVADEVICGFGRTGNWWGCNTFDIAPDLVTCAKQLSSAYLPIAGLLMSDAFYQVLADQSANLGTLGVGYTYGGHPVAAAVALETLKIYESDHTIEHVQAVAPRFLERLRRLESHPLVGEARGVGLIGGIEIVKDKATKEQFDQQLKANAQVVAKCLAHGLILRPLPGDTIGICPPLIISEQEIDLLFDRLEAGLDDALGVMPMAA</sequence>
<evidence type="ECO:0000256" key="4">
    <source>
        <dbReference type="RuleBase" id="RU003560"/>
    </source>
</evidence>
<dbReference type="RefSeq" id="WP_418158455.1">
    <property type="nucleotide sequence ID" value="NZ_JBBLZC010000004.1"/>
</dbReference>
<comment type="similarity">
    <text evidence="2 4">Belongs to the class-III pyridoxal-phosphate-dependent aminotransferase family.</text>
</comment>
<keyword evidence="5" id="KW-0032">Aminotransferase</keyword>
<dbReference type="EMBL" id="JBBLZC010000004">
    <property type="protein sequence ID" value="MEK0082604.1"/>
    <property type="molecule type" value="Genomic_DNA"/>
</dbReference>
<comment type="caution">
    <text evidence="5">The sequence shown here is derived from an EMBL/GenBank/DDBJ whole genome shotgun (WGS) entry which is preliminary data.</text>
</comment>
<dbReference type="PANTHER" id="PTHR43094">
    <property type="entry name" value="AMINOTRANSFERASE"/>
    <property type="match status" value="1"/>
</dbReference>
<dbReference type="SUPFAM" id="SSF53383">
    <property type="entry name" value="PLP-dependent transferases"/>
    <property type="match status" value="1"/>
</dbReference>
<protein>
    <submittedName>
        <fullName evidence="5">Aspartate aminotransferase family protein</fullName>
    </submittedName>
</protein>
<dbReference type="Proteomes" id="UP001375743">
    <property type="component" value="Unassembled WGS sequence"/>
</dbReference>
<dbReference type="GO" id="GO:0008483">
    <property type="term" value="F:transaminase activity"/>
    <property type="evidence" value="ECO:0007669"/>
    <property type="project" value="UniProtKB-KW"/>
</dbReference>
<dbReference type="InterPro" id="IPR015421">
    <property type="entry name" value="PyrdxlP-dep_Trfase_major"/>
</dbReference>
<dbReference type="CDD" id="cd00610">
    <property type="entry name" value="OAT_like"/>
    <property type="match status" value="1"/>
</dbReference>
<proteinExistence type="inferred from homology"/>
<dbReference type="PIRSF" id="PIRSF000521">
    <property type="entry name" value="Transaminase_4ab_Lys_Orn"/>
    <property type="match status" value="1"/>
</dbReference>
<dbReference type="PROSITE" id="PS00600">
    <property type="entry name" value="AA_TRANSFER_CLASS_3"/>
    <property type="match status" value="1"/>
</dbReference>
<keyword evidence="6" id="KW-1185">Reference proteome</keyword>
<accession>A0ABU8XQG3</accession>
<gene>
    <name evidence="5" type="ORF">U1T56_05545</name>
</gene>
<dbReference type="PANTHER" id="PTHR43094:SF1">
    <property type="entry name" value="AMINOTRANSFERASE CLASS-III"/>
    <property type="match status" value="1"/>
</dbReference>
<organism evidence="5 6">
    <name type="scientific">Benzoatithermus flavus</name>
    <dbReference type="NCBI Taxonomy" id="3108223"/>
    <lineage>
        <taxon>Bacteria</taxon>
        <taxon>Pseudomonadati</taxon>
        <taxon>Pseudomonadota</taxon>
        <taxon>Alphaproteobacteria</taxon>
        <taxon>Geminicoccales</taxon>
        <taxon>Geminicoccaceae</taxon>
        <taxon>Benzoatithermus</taxon>
    </lineage>
</organism>
<dbReference type="Pfam" id="PF00202">
    <property type="entry name" value="Aminotran_3"/>
    <property type="match status" value="1"/>
</dbReference>
<evidence type="ECO:0000313" key="6">
    <source>
        <dbReference type="Proteomes" id="UP001375743"/>
    </source>
</evidence>
<keyword evidence="3 4" id="KW-0663">Pyridoxal phosphate</keyword>
<keyword evidence="5" id="KW-0808">Transferase</keyword>
<evidence type="ECO:0000256" key="2">
    <source>
        <dbReference type="ARBA" id="ARBA00008954"/>
    </source>
</evidence>
<reference evidence="5 6" key="1">
    <citation type="submission" date="2024-01" db="EMBL/GenBank/DDBJ databases">
        <title>Multi-omics insights into the function and evolution of sodium benzoate biodegradation pathways in Benzoatithermus flavus gen. nov., sp. nov. from hot spring.</title>
        <authorList>
            <person name="Hu C.-J."/>
            <person name="Li W.-J."/>
        </authorList>
    </citation>
    <scope>NUCLEOTIDE SEQUENCE [LARGE SCALE GENOMIC DNA]</scope>
    <source>
        <strain evidence="5 6">SYSU G07066</strain>
    </source>
</reference>